<keyword evidence="3" id="KW-1185">Reference proteome</keyword>
<protein>
    <submittedName>
        <fullName evidence="2">Uncharacterized protein</fullName>
    </submittedName>
</protein>
<accession>A0ABD2CYB8</accession>
<evidence type="ECO:0000256" key="1">
    <source>
        <dbReference type="SAM" id="MobiDB-lite"/>
    </source>
</evidence>
<comment type="caution">
    <text evidence="2">The sequence shown here is derived from an EMBL/GenBank/DDBJ whole genome shotgun (WGS) entry which is preliminary data.</text>
</comment>
<evidence type="ECO:0000313" key="3">
    <source>
        <dbReference type="Proteomes" id="UP001607303"/>
    </source>
</evidence>
<dbReference type="Proteomes" id="UP001607303">
    <property type="component" value="Unassembled WGS sequence"/>
</dbReference>
<evidence type="ECO:0000313" key="2">
    <source>
        <dbReference type="EMBL" id="KAL2749749.1"/>
    </source>
</evidence>
<dbReference type="EMBL" id="JAYRBN010000026">
    <property type="protein sequence ID" value="KAL2749749.1"/>
    <property type="molecule type" value="Genomic_DNA"/>
</dbReference>
<proteinExistence type="predicted"/>
<dbReference type="AlphaFoldDB" id="A0ABD2CYB8"/>
<reference evidence="2 3" key="1">
    <citation type="journal article" date="2024" name="Ann. Entomol. Soc. Am.">
        <title>Genomic analyses of the southern and eastern yellowjacket wasps (Hymenoptera: Vespidae) reveal evolutionary signatures of social life.</title>
        <authorList>
            <person name="Catto M.A."/>
            <person name="Caine P.B."/>
            <person name="Orr S.E."/>
            <person name="Hunt B.G."/>
            <person name="Goodisman M.A.D."/>
        </authorList>
    </citation>
    <scope>NUCLEOTIDE SEQUENCE [LARGE SCALE GENOMIC DNA]</scope>
    <source>
        <strain evidence="2">232</strain>
        <tissue evidence="2">Head and thorax</tissue>
    </source>
</reference>
<feature type="compositionally biased region" description="Acidic residues" evidence="1">
    <location>
        <begin position="12"/>
        <end position="36"/>
    </location>
</feature>
<organism evidence="2 3">
    <name type="scientific">Vespula maculifrons</name>
    <name type="common">Eastern yellow jacket</name>
    <name type="synonym">Wasp</name>
    <dbReference type="NCBI Taxonomy" id="7453"/>
    <lineage>
        <taxon>Eukaryota</taxon>
        <taxon>Metazoa</taxon>
        <taxon>Ecdysozoa</taxon>
        <taxon>Arthropoda</taxon>
        <taxon>Hexapoda</taxon>
        <taxon>Insecta</taxon>
        <taxon>Pterygota</taxon>
        <taxon>Neoptera</taxon>
        <taxon>Endopterygota</taxon>
        <taxon>Hymenoptera</taxon>
        <taxon>Apocrita</taxon>
        <taxon>Aculeata</taxon>
        <taxon>Vespoidea</taxon>
        <taxon>Vespidae</taxon>
        <taxon>Vespinae</taxon>
        <taxon>Vespula</taxon>
    </lineage>
</organism>
<sequence>MHSSKFIGEREEKDEEEEEEEKEEKEEGKDEEEEIEEVSKNGAPSNAYIKSRRGMNRPTEGNERNP</sequence>
<gene>
    <name evidence="2" type="ORF">V1477_001820</name>
</gene>
<name>A0ABD2CYB8_VESMC</name>
<feature type="region of interest" description="Disordered" evidence="1">
    <location>
        <begin position="1"/>
        <end position="66"/>
    </location>
</feature>